<comment type="caution">
    <text evidence="2">The sequence shown here is derived from an EMBL/GenBank/DDBJ whole genome shotgun (WGS) entry which is preliminary data.</text>
</comment>
<dbReference type="EMBL" id="BRPK01000021">
    <property type="protein sequence ID" value="GLB45318.1"/>
    <property type="molecule type" value="Genomic_DNA"/>
</dbReference>
<dbReference type="InterPro" id="IPR016181">
    <property type="entry name" value="Acyl_CoA_acyltransferase"/>
</dbReference>
<feature type="domain" description="N-acetyltransferase" evidence="1">
    <location>
        <begin position="55"/>
        <end position="205"/>
    </location>
</feature>
<dbReference type="SUPFAM" id="SSF55729">
    <property type="entry name" value="Acyl-CoA N-acyltransferases (Nat)"/>
    <property type="match status" value="1"/>
</dbReference>
<dbReference type="InterPro" id="IPR000182">
    <property type="entry name" value="GNAT_dom"/>
</dbReference>
<reference evidence="2" key="1">
    <citation type="submission" date="2022-07" db="EMBL/GenBank/DDBJ databases">
        <title>The genome of Lyophyllum shimeji provides insight into the initial evolution of ectomycorrhizal fungal genome.</title>
        <authorList>
            <person name="Kobayashi Y."/>
            <person name="Shibata T."/>
            <person name="Hirakawa H."/>
            <person name="Shigenobu S."/>
            <person name="Nishiyama T."/>
            <person name="Yamada A."/>
            <person name="Hasebe M."/>
            <person name="Kawaguchi M."/>
        </authorList>
    </citation>
    <scope>NUCLEOTIDE SEQUENCE</scope>
    <source>
        <strain evidence="2">AT787</strain>
    </source>
</reference>
<evidence type="ECO:0000313" key="2">
    <source>
        <dbReference type="EMBL" id="GLB45318.1"/>
    </source>
</evidence>
<proteinExistence type="predicted"/>
<accession>A0A9P3Q1C0</accession>
<dbReference type="AlphaFoldDB" id="A0A9P3Q1C0"/>
<gene>
    <name evidence="2" type="ORF">LshimejAT787_2100780</name>
</gene>
<dbReference type="PROSITE" id="PS51186">
    <property type="entry name" value="GNAT"/>
    <property type="match status" value="1"/>
</dbReference>
<dbReference type="GO" id="GO:0016747">
    <property type="term" value="F:acyltransferase activity, transferring groups other than amino-acyl groups"/>
    <property type="evidence" value="ECO:0007669"/>
    <property type="project" value="InterPro"/>
</dbReference>
<dbReference type="CDD" id="cd04301">
    <property type="entry name" value="NAT_SF"/>
    <property type="match status" value="1"/>
</dbReference>
<keyword evidence="3" id="KW-1185">Reference proteome</keyword>
<protein>
    <submittedName>
        <fullName evidence="2">Acetyltransferase (GNAT) family protein</fullName>
    </submittedName>
</protein>
<dbReference type="Proteomes" id="UP001063166">
    <property type="component" value="Unassembled WGS sequence"/>
</dbReference>
<organism evidence="2 3">
    <name type="scientific">Lyophyllum shimeji</name>
    <name type="common">Hon-shimeji</name>
    <name type="synonym">Tricholoma shimeji</name>
    <dbReference type="NCBI Taxonomy" id="47721"/>
    <lineage>
        <taxon>Eukaryota</taxon>
        <taxon>Fungi</taxon>
        <taxon>Dikarya</taxon>
        <taxon>Basidiomycota</taxon>
        <taxon>Agaricomycotina</taxon>
        <taxon>Agaricomycetes</taxon>
        <taxon>Agaricomycetidae</taxon>
        <taxon>Agaricales</taxon>
        <taxon>Tricholomatineae</taxon>
        <taxon>Lyophyllaceae</taxon>
        <taxon>Lyophyllum</taxon>
    </lineage>
</organism>
<evidence type="ECO:0000259" key="1">
    <source>
        <dbReference type="PROSITE" id="PS51186"/>
    </source>
</evidence>
<evidence type="ECO:0000313" key="3">
    <source>
        <dbReference type="Proteomes" id="UP001063166"/>
    </source>
</evidence>
<dbReference type="OrthoDB" id="410198at2759"/>
<dbReference type="Pfam" id="PF13508">
    <property type="entry name" value="Acetyltransf_7"/>
    <property type="match status" value="1"/>
</dbReference>
<name>A0A9P3Q1C0_LYOSH</name>
<sequence>MLNALRKAQISDPKVEWLPIPDSLLAENRAVSPIDLWTRMTLTPGENLPRQDLDVICRQITVEQTLQLRHSVLWPEKPVSHVYLPEDDRGLHMGAFIPSCDQPIAVISFFVEPAPINDVFKQEDIQRQARFRKFACEPAFQGRGIGSRLLQNSFERARSQLNCTVAWCDARTSTAQWYMKRGMTPFGERFSKGPVEYIRMYIDISASVPVYDADSLVHVDR</sequence>
<dbReference type="Gene3D" id="3.40.630.30">
    <property type="match status" value="1"/>
</dbReference>